<feature type="domain" description="DC-UbP/UBTD2 N-terminal" evidence="3">
    <location>
        <begin position="16"/>
        <end position="96"/>
    </location>
</feature>
<accession>A0AAV8GU30</accession>
<sequence>MGCAGSTPSGAEETPKKLRKPKPWKHTEAITVEQLRQMRDEFWDTSPHYGGRKEIWDALKAATEADLSLAQAIIDSAGIIVSNPDLSLCYDALGTLIYKNFMVLLLFFSFANIPAIIPVLANGKMGIQYNVEFNS</sequence>
<dbReference type="InterPro" id="IPR038169">
    <property type="entry name" value="DC-UbP/UBTD2_N_sf"/>
</dbReference>
<proteinExistence type="predicted"/>
<feature type="transmembrane region" description="Helical" evidence="2">
    <location>
        <begin position="101"/>
        <end position="121"/>
    </location>
</feature>
<evidence type="ECO:0000256" key="1">
    <source>
        <dbReference type="SAM" id="MobiDB-lite"/>
    </source>
</evidence>
<organism evidence="4 5">
    <name type="scientific">Rhynchospora pubera</name>
    <dbReference type="NCBI Taxonomy" id="906938"/>
    <lineage>
        <taxon>Eukaryota</taxon>
        <taxon>Viridiplantae</taxon>
        <taxon>Streptophyta</taxon>
        <taxon>Embryophyta</taxon>
        <taxon>Tracheophyta</taxon>
        <taxon>Spermatophyta</taxon>
        <taxon>Magnoliopsida</taxon>
        <taxon>Liliopsida</taxon>
        <taxon>Poales</taxon>
        <taxon>Cyperaceae</taxon>
        <taxon>Cyperoideae</taxon>
        <taxon>Rhynchosporeae</taxon>
        <taxon>Rhynchospora</taxon>
    </lineage>
</organism>
<name>A0AAV8GU30_9POAL</name>
<feature type="region of interest" description="Disordered" evidence="1">
    <location>
        <begin position="1"/>
        <end position="24"/>
    </location>
</feature>
<dbReference type="EMBL" id="JAMFTS010000001">
    <property type="protein sequence ID" value="KAJ4806802.1"/>
    <property type="molecule type" value="Genomic_DNA"/>
</dbReference>
<dbReference type="Gene3D" id="1.20.225.20">
    <property type="entry name" value="Ub domain-containing protein, DC-UbP/UBTD2, N-terminal domain"/>
    <property type="match status" value="1"/>
</dbReference>
<evidence type="ECO:0000256" key="2">
    <source>
        <dbReference type="SAM" id="Phobius"/>
    </source>
</evidence>
<keyword evidence="2" id="KW-0812">Transmembrane</keyword>
<keyword evidence="2" id="KW-1133">Transmembrane helix</keyword>
<dbReference type="PANTHER" id="PTHR13609">
    <property type="entry name" value="UBIQUITIN DOMAIN CONTAINING 1 PROTEIN-RELATED"/>
    <property type="match status" value="1"/>
</dbReference>
<protein>
    <submittedName>
        <fullName evidence="4">Ubiquitin domain-containing protein</fullName>
    </submittedName>
</protein>
<evidence type="ECO:0000259" key="3">
    <source>
        <dbReference type="Pfam" id="PF16455"/>
    </source>
</evidence>
<dbReference type="InterPro" id="IPR032752">
    <property type="entry name" value="DC-UbP/UBTD2_N"/>
</dbReference>
<dbReference type="Proteomes" id="UP001140206">
    <property type="component" value="Chromosome 1"/>
</dbReference>
<evidence type="ECO:0000313" key="5">
    <source>
        <dbReference type="Proteomes" id="UP001140206"/>
    </source>
</evidence>
<dbReference type="AlphaFoldDB" id="A0AAV8GU30"/>
<evidence type="ECO:0000313" key="4">
    <source>
        <dbReference type="EMBL" id="KAJ4806802.1"/>
    </source>
</evidence>
<keyword evidence="2" id="KW-0472">Membrane</keyword>
<dbReference type="Pfam" id="PF16455">
    <property type="entry name" value="UBD"/>
    <property type="match status" value="1"/>
</dbReference>
<dbReference type="InterPro" id="IPR039869">
    <property type="entry name" value="UBTD1/2"/>
</dbReference>
<comment type="caution">
    <text evidence="4">The sequence shown here is derived from an EMBL/GenBank/DDBJ whole genome shotgun (WGS) entry which is preliminary data.</text>
</comment>
<reference evidence="4" key="1">
    <citation type="submission" date="2022-08" db="EMBL/GenBank/DDBJ databases">
        <authorList>
            <person name="Marques A."/>
        </authorList>
    </citation>
    <scope>NUCLEOTIDE SEQUENCE</scope>
    <source>
        <strain evidence="4">RhyPub2mFocal</strain>
        <tissue evidence="4">Leaves</tissue>
    </source>
</reference>
<keyword evidence="5" id="KW-1185">Reference proteome</keyword>
<gene>
    <name evidence="4" type="ORF">LUZ62_019368</name>
</gene>